<dbReference type="Proteomes" id="UP000548423">
    <property type="component" value="Unassembled WGS sequence"/>
</dbReference>
<dbReference type="Pfam" id="PF02397">
    <property type="entry name" value="Bac_transf"/>
    <property type="match status" value="1"/>
</dbReference>
<protein>
    <submittedName>
        <fullName evidence="9">Exopolysaccharide biosynthesis polyprenyl glycosylphosphotransferase</fullName>
    </submittedName>
</protein>
<feature type="domain" description="Bacterial sugar transferase" evidence="8">
    <location>
        <begin position="36"/>
        <end position="215"/>
    </location>
</feature>
<keyword evidence="5 7" id="KW-1133">Transmembrane helix</keyword>
<comment type="subcellular location">
    <subcellularLocation>
        <location evidence="1">Membrane</location>
        <topology evidence="1">Multi-pass membrane protein</topology>
    </subcellularLocation>
</comment>
<dbReference type="NCBIfam" id="TIGR03025">
    <property type="entry name" value="EPS_sugtrans"/>
    <property type="match status" value="1"/>
</dbReference>
<evidence type="ECO:0000256" key="4">
    <source>
        <dbReference type="ARBA" id="ARBA00022692"/>
    </source>
</evidence>
<comment type="caution">
    <text evidence="9">The sequence shown here is derived from an EMBL/GenBank/DDBJ whole genome shotgun (WGS) entry which is preliminary data.</text>
</comment>
<dbReference type="PANTHER" id="PTHR30576">
    <property type="entry name" value="COLANIC BIOSYNTHESIS UDP-GLUCOSE LIPID CARRIER TRANSFERASE"/>
    <property type="match status" value="1"/>
</dbReference>
<keyword evidence="3" id="KW-0808">Transferase</keyword>
<organism evidence="9 10">
    <name type="scientific">Neobacillus niacini</name>
    <dbReference type="NCBI Taxonomy" id="86668"/>
    <lineage>
        <taxon>Bacteria</taxon>
        <taxon>Bacillati</taxon>
        <taxon>Bacillota</taxon>
        <taxon>Bacilli</taxon>
        <taxon>Bacillales</taxon>
        <taxon>Bacillaceae</taxon>
        <taxon>Neobacillus</taxon>
    </lineage>
</organism>
<dbReference type="GO" id="GO:0016020">
    <property type="term" value="C:membrane"/>
    <property type="evidence" value="ECO:0007669"/>
    <property type="project" value="UniProtKB-SubCell"/>
</dbReference>
<evidence type="ECO:0000256" key="7">
    <source>
        <dbReference type="SAM" id="Phobius"/>
    </source>
</evidence>
<evidence type="ECO:0000256" key="3">
    <source>
        <dbReference type="ARBA" id="ARBA00022679"/>
    </source>
</evidence>
<reference evidence="10" key="2">
    <citation type="submission" date="2020-08" db="EMBL/GenBank/DDBJ databases">
        <title>The Agave Microbiome: Exploring the role of microbial communities in plant adaptations to desert environments.</title>
        <authorList>
            <person name="Partida-Martinez L.P."/>
        </authorList>
    </citation>
    <scope>NUCLEOTIDE SEQUENCE [LARGE SCALE GENOMIC DNA]</scope>
    <source>
        <strain evidence="10">AT2.8</strain>
    </source>
</reference>
<dbReference type="InterPro" id="IPR017475">
    <property type="entry name" value="EPS_sugar_tfrase"/>
</dbReference>
<feature type="transmembrane region" description="Helical" evidence="7">
    <location>
        <begin position="38"/>
        <end position="62"/>
    </location>
</feature>
<accession>A0A852TD25</accession>
<dbReference type="PANTHER" id="PTHR30576:SF0">
    <property type="entry name" value="UNDECAPRENYL-PHOSPHATE N-ACETYLGALACTOSAMINYL 1-PHOSPHATE TRANSFERASE-RELATED"/>
    <property type="match status" value="1"/>
</dbReference>
<keyword evidence="6 7" id="KW-0472">Membrane</keyword>
<evidence type="ECO:0000256" key="2">
    <source>
        <dbReference type="ARBA" id="ARBA00006464"/>
    </source>
</evidence>
<sequence length="221" mass="25703">MEHKRQFDFFQEYAVSETYIQYLYKEEKRHFYHLTKRLFDIIFSFLGLLITLPVILVFAIIIRIDSPGQAFFLQERVGLNGSYFRIIKLRSMRIDAEKGGAQWAQKNDPRVTNIGWFIRKTRIDELPQLVNVLKGDMSLIGPRPERPVFTAQFNEEIPGFVERLRVKPGITGWAQVNGGYDITPKEKLDLDMEYLNNLSFILDLLIIIKTVKVCLTGNGAR</sequence>
<comment type="similarity">
    <text evidence="2">Belongs to the bacterial sugar transferase family.</text>
</comment>
<dbReference type="AlphaFoldDB" id="A0A852TD25"/>
<reference evidence="10" key="1">
    <citation type="submission" date="2020-07" db="EMBL/GenBank/DDBJ databases">
        <authorList>
            <person name="Partida-Martinez L."/>
            <person name="Huntemann M."/>
            <person name="Clum A."/>
            <person name="Wang J."/>
            <person name="Palaniappan K."/>
            <person name="Ritter S."/>
            <person name="Chen I.-M."/>
            <person name="Stamatis D."/>
            <person name="Reddy T."/>
            <person name="O'Malley R."/>
            <person name="Daum C."/>
            <person name="Shapiro N."/>
            <person name="Ivanova N."/>
            <person name="Kyrpides N."/>
            <person name="Woyke T."/>
        </authorList>
    </citation>
    <scope>NUCLEOTIDE SEQUENCE [LARGE SCALE GENOMIC DNA]</scope>
    <source>
        <strain evidence="10">AT2.8</strain>
    </source>
</reference>
<evidence type="ECO:0000313" key="9">
    <source>
        <dbReference type="EMBL" id="NYE05899.1"/>
    </source>
</evidence>
<evidence type="ECO:0000256" key="6">
    <source>
        <dbReference type="ARBA" id="ARBA00023136"/>
    </source>
</evidence>
<evidence type="ECO:0000313" key="10">
    <source>
        <dbReference type="Proteomes" id="UP000548423"/>
    </source>
</evidence>
<dbReference type="GO" id="GO:0016780">
    <property type="term" value="F:phosphotransferase activity, for other substituted phosphate groups"/>
    <property type="evidence" value="ECO:0007669"/>
    <property type="project" value="TreeGrafter"/>
</dbReference>
<evidence type="ECO:0000256" key="5">
    <source>
        <dbReference type="ARBA" id="ARBA00022989"/>
    </source>
</evidence>
<keyword evidence="4 7" id="KW-0812">Transmembrane</keyword>
<evidence type="ECO:0000259" key="8">
    <source>
        <dbReference type="Pfam" id="PF02397"/>
    </source>
</evidence>
<proteinExistence type="inferred from homology"/>
<dbReference type="InterPro" id="IPR003362">
    <property type="entry name" value="Bact_transf"/>
</dbReference>
<evidence type="ECO:0000256" key="1">
    <source>
        <dbReference type="ARBA" id="ARBA00004141"/>
    </source>
</evidence>
<dbReference type="EMBL" id="JACCBX010000005">
    <property type="protein sequence ID" value="NYE05899.1"/>
    <property type="molecule type" value="Genomic_DNA"/>
</dbReference>
<name>A0A852TD25_9BACI</name>
<gene>
    <name evidence="9" type="ORF">F4694_002674</name>
</gene>